<dbReference type="CDD" id="cd01392">
    <property type="entry name" value="HTH_LacI"/>
    <property type="match status" value="1"/>
</dbReference>
<dbReference type="SUPFAM" id="SSF53822">
    <property type="entry name" value="Periplasmic binding protein-like I"/>
    <property type="match status" value="1"/>
</dbReference>
<dbReference type="SMART" id="SM00354">
    <property type="entry name" value="HTH_LACI"/>
    <property type="match status" value="1"/>
</dbReference>
<evidence type="ECO:0000313" key="8">
    <source>
        <dbReference type="Proteomes" id="UP000071392"/>
    </source>
</evidence>
<keyword evidence="3" id="KW-0238">DNA-binding</keyword>
<dbReference type="SUPFAM" id="SSF47413">
    <property type="entry name" value="lambda repressor-like DNA-binding domains"/>
    <property type="match status" value="1"/>
</dbReference>
<dbReference type="OrthoDB" id="183809at2"/>
<dbReference type="Gene3D" id="3.40.50.2300">
    <property type="match status" value="2"/>
</dbReference>
<dbReference type="RefSeq" id="WP_068711212.1">
    <property type="nucleotide sequence ID" value="NZ_LSZP01000023.1"/>
</dbReference>
<evidence type="ECO:0000256" key="5">
    <source>
        <dbReference type="SAM" id="MobiDB-lite"/>
    </source>
</evidence>
<dbReference type="InterPro" id="IPR028082">
    <property type="entry name" value="Peripla_BP_I"/>
</dbReference>
<dbReference type="Gene3D" id="1.10.260.40">
    <property type="entry name" value="lambda repressor-like DNA-binding domains"/>
    <property type="match status" value="1"/>
</dbReference>
<evidence type="ECO:0000313" key="7">
    <source>
        <dbReference type="EMBL" id="KXU36508.1"/>
    </source>
</evidence>
<feature type="region of interest" description="Disordered" evidence="5">
    <location>
        <begin position="44"/>
        <end position="77"/>
    </location>
</feature>
<dbReference type="InterPro" id="IPR010982">
    <property type="entry name" value="Lambda_DNA-bd_dom_sf"/>
</dbReference>
<comment type="caution">
    <text evidence="7">The sequence shown here is derived from an EMBL/GenBank/DDBJ whole genome shotgun (WGS) entry which is preliminary data.</text>
</comment>
<evidence type="ECO:0000256" key="3">
    <source>
        <dbReference type="ARBA" id="ARBA00023125"/>
    </source>
</evidence>
<keyword evidence="4" id="KW-0804">Transcription</keyword>
<dbReference type="PANTHER" id="PTHR30146:SF148">
    <property type="entry name" value="HTH-TYPE TRANSCRIPTIONAL REPRESSOR PURR-RELATED"/>
    <property type="match status" value="1"/>
</dbReference>
<name>A0A139SPK3_9BACT</name>
<dbReference type="InterPro" id="IPR046335">
    <property type="entry name" value="LacI/GalR-like_sensor"/>
</dbReference>
<evidence type="ECO:0000259" key="6">
    <source>
        <dbReference type="PROSITE" id="PS50932"/>
    </source>
</evidence>
<reference evidence="7 8" key="1">
    <citation type="submission" date="2016-02" db="EMBL/GenBank/DDBJ databases">
        <authorList>
            <person name="Wen L."/>
            <person name="He K."/>
            <person name="Yang H."/>
        </authorList>
    </citation>
    <scope>NUCLEOTIDE SEQUENCE [LARGE SCALE GENOMIC DNA]</scope>
    <source>
        <strain evidence="7 8">CV41</strain>
    </source>
</reference>
<dbReference type="GO" id="GO:0003700">
    <property type="term" value="F:DNA-binding transcription factor activity"/>
    <property type="evidence" value="ECO:0007669"/>
    <property type="project" value="TreeGrafter"/>
</dbReference>
<dbReference type="GO" id="GO:0000976">
    <property type="term" value="F:transcription cis-regulatory region binding"/>
    <property type="evidence" value="ECO:0007669"/>
    <property type="project" value="TreeGrafter"/>
</dbReference>
<proteinExistence type="predicted"/>
<dbReference type="Pfam" id="PF13377">
    <property type="entry name" value="Peripla_BP_3"/>
    <property type="match status" value="1"/>
</dbReference>
<dbReference type="EMBL" id="LSZP01000023">
    <property type="protein sequence ID" value="KXU36508.1"/>
    <property type="molecule type" value="Genomic_DNA"/>
</dbReference>
<organism evidence="7 8">
    <name type="scientific">Cephaloticoccus capnophilus</name>
    <dbReference type="NCBI Taxonomy" id="1548208"/>
    <lineage>
        <taxon>Bacteria</taxon>
        <taxon>Pseudomonadati</taxon>
        <taxon>Verrucomicrobiota</taxon>
        <taxon>Opitutia</taxon>
        <taxon>Opitutales</taxon>
        <taxon>Opitutaceae</taxon>
        <taxon>Cephaloticoccus</taxon>
    </lineage>
</organism>
<dbReference type="Proteomes" id="UP000071392">
    <property type="component" value="Unassembled WGS sequence"/>
</dbReference>
<evidence type="ECO:0000256" key="2">
    <source>
        <dbReference type="ARBA" id="ARBA00023015"/>
    </source>
</evidence>
<sequence length="370" mass="40357">MPRRLNQAALAKQLNLSRATISRSLADHPAISLETRQRVRELAAELGYSPSPGRLRQRDPRAGKSNGQNRTGPGRRAASTLTVGALIGIPKHPTSMTVYSQIVSGLRARAVTERVSLDLCYQPPEELDVERIRQGAMRQIRANAWRGALLIHPFPSATVTALKRCLPLVSLLERYAQPEVDIIDVDDAPAISQLVHRLATAGHRRIGFVSWTYPVAGGWVARRFSGYVEALFSLGLEFRPKWVFNVHQAAASLSPTAVSTAVARLIEKDQVSAWVCAADHQAYGLISDLHARGLRVPRDCSVTGFDGLPPPESLTPAERLPRVTSMAVPHEQIGAAALTRLVNRIANPSAPYKKTLVDPQLIEGETLASL</sequence>
<dbReference type="PANTHER" id="PTHR30146">
    <property type="entry name" value="LACI-RELATED TRANSCRIPTIONAL REPRESSOR"/>
    <property type="match status" value="1"/>
</dbReference>
<accession>A0A139SPK3</accession>
<dbReference type="STRING" id="1548208.AXK12_00030"/>
<gene>
    <name evidence="7" type="ORF">AXK12_00030</name>
</gene>
<dbReference type="Pfam" id="PF00356">
    <property type="entry name" value="LacI"/>
    <property type="match status" value="1"/>
</dbReference>
<dbReference type="AlphaFoldDB" id="A0A139SPK3"/>
<keyword evidence="2" id="KW-0805">Transcription regulation</keyword>
<evidence type="ECO:0000256" key="4">
    <source>
        <dbReference type="ARBA" id="ARBA00023163"/>
    </source>
</evidence>
<keyword evidence="8" id="KW-1185">Reference proteome</keyword>
<protein>
    <recommendedName>
        <fullName evidence="6">HTH lacI-type domain-containing protein</fullName>
    </recommendedName>
</protein>
<keyword evidence="1" id="KW-0678">Repressor</keyword>
<evidence type="ECO:0000256" key="1">
    <source>
        <dbReference type="ARBA" id="ARBA00022491"/>
    </source>
</evidence>
<feature type="domain" description="HTH lacI-type" evidence="6">
    <location>
        <begin position="11"/>
        <end position="57"/>
    </location>
</feature>
<dbReference type="InterPro" id="IPR000843">
    <property type="entry name" value="HTH_LacI"/>
</dbReference>
<dbReference type="PROSITE" id="PS50932">
    <property type="entry name" value="HTH_LACI_2"/>
    <property type="match status" value="1"/>
</dbReference>
<dbReference type="CDD" id="cd06267">
    <property type="entry name" value="PBP1_LacI_sugar_binding-like"/>
    <property type="match status" value="1"/>
</dbReference>